<protein>
    <submittedName>
        <fullName evidence="1">Uncharacterized protein</fullName>
    </submittedName>
</protein>
<organism evidence="1 2">
    <name type="scientific">Nemania bipapillata</name>
    <dbReference type="NCBI Taxonomy" id="110536"/>
    <lineage>
        <taxon>Eukaryota</taxon>
        <taxon>Fungi</taxon>
        <taxon>Dikarya</taxon>
        <taxon>Ascomycota</taxon>
        <taxon>Pezizomycotina</taxon>
        <taxon>Sordariomycetes</taxon>
        <taxon>Xylariomycetidae</taxon>
        <taxon>Xylariales</taxon>
        <taxon>Xylariaceae</taxon>
        <taxon>Nemania</taxon>
    </lineage>
</organism>
<dbReference type="EMBL" id="JAPESX010001969">
    <property type="protein sequence ID" value="KAJ8110187.1"/>
    <property type="molecule type" value="Genomic_DNA"/>
</dbReference>
<keyword evidence="2" id="KW-1185">Reference proteome</keyword>
<proteinExistence type="predicted"/>
<evidence type="ECO:0000313" key="1">
    <source>
        <dbReference type="EMBL" id="KAJ8110187.1"/>
    </source>
</evidence>
<dbReference type="Proteomes" id="UP001153334">
    <property type="component" value="Unassembled WGS sequence"/>
</dbReference>
<reference evidence="1" key="1">
    <citation type="submission" date="2022-11" db="EMBL/GenBank/DDBJ databases">
        <title>Genome Sequence of Nemania bipapillata.</title>
        <authorList>
            <person name="Buettner E."/>
        </authorList>
    </citation>
    <scope>NUCLEOTIDE SEQUENCE</scope>
    <source>
        <strain evidence="1">CP14</strain>
    </source>
</reference>
<evidence type="ECO:0000313" key="2">
    <source>
        <dbReference type="Proteomes" id="UP001153334"/>
    </source>
</evidence>
<gene>
    <name evidence="1" type="ORF">ONZ43_g5939</name>
</gene>
<comment type="caution">
    <text evidence="1">The sequence shown here is derived from an EMBL/GenBank/DDBJ whole genome shotgun (WGS) entry which is preliminary data.</text>
</comment>
<sequence length="233" mass="25780">MATKQASKRLAREYKSIAENPPPYISAHPSDANILEWHYIITGPEDTPYHNGQYWGTLIFPTNYPFAPPAIRMHTPSGRFQPSTRLCLSISDFHPKSFNPAWEVSTILIGLLSFMTSEEMTTGSVSATSRERKIYAERSRWWNSTGGGSHAKNPAQKGNVKLGDGGAKFRSEWSELDKENWNWMTENNINTTTGELTRTSCGPALGAAGRGGQTQTVVDTVVQQRDAGEADEV</sequence>
<name>A0ACC2I4B6_9PEZI</name>
<accession>A0ACC2I4B6</accession>